<dbReference type="OrthoDB" id="3542212at2759"/>
<sequence length="212" mass="24222">MAITEIALLHLLPNASLEDPALRSKLANAKAVMEKFTGREFHFLRQTEDPTFLYIIGEWDSLDQHMNQFIPSAENQALLEDITPHFTVDWLVHIDAPHAELPIPKATNDHPNGSHIVSISRLFIQDGQADNFRAAWAEGKHVLEDFVTEGKVGFGFRIDVKEGERQEFFLWSPWKDEAQHHAFVKVDGFEEFVKATQYVTDPIFKHATVFTV</sequence>
<dbReference type="EMBL" id="ML978067">
    <property type="protein sequence ID" value="KAF2018640.1"/>
    <property type="molecule type" value="Genomic_DNA"/>
</dbReference>
<reference evidence="1" key="1">
    <citation type="journal article" date="2020" name="Stud. Mycol.">
        <title>101 Dothideomycetes genomes: a test case for predicting lifestyles and emergence of pathogens.</title>
        <authorList>
            <person name="Haridas S."/>
            <person name="Albert R."/>
            <person name="Binder M."/>
            <person name="Bloem J."/>
            <person name="Labutti K."/>
            <person name="Salamov A."/>
            <person name="Andreopoulos B."/>
            <person name="Baker S."/>
            <person name="Barry K."/>
            <person name="Bills G."/>
            <person name="Bluhm B."/>
            <person name="Cannon C."/>
            <person name="Castanera R."/>
            <person name="Culley D."/>
            <person name="Daum C."/>
            <person name="Ezra D."/>
            <person name="Gonzalez J."/>
            <person name="Henrissat B."/>
            <person name="Kuo A."/>
            <person name="Liang C."/>
            <person name="Lipzen A."/>
            <person name="Lutzoni F."/>
            <person name="Magnuson J."/>
            <person name="Mondo S."/>
            <person name="Nolan M."/>
            <person name="Ohm R."/>
            <person name="Pangilinan J."/>
            <person name="Park H.-J."/>
            <person name="Ramirez L."/>
            <person name="Alfaro M."/>
            <person name="Sun H."/>
            <person name="Tritt A."/>
            <person name="Yoshinaga Y."/>
            <person name="Zwiers L.-H."/>
            <person name="Turgeon B."/>
            <person name="Goodwin S."/>
            <person name="Spatafora J."/>
            <person name="Crous P."/>
            <person name="Grigoriev I."/>
        </authorList>
    </citation>
    <scope>NUCLEOTIDE SEQUENCE</scope>
    <source>
        <strain evidence="1">CBS 175.79</strain>
    </source>
</reference>
<accession>A0A6A5Y1E8</accession>
<dbReference type="PANTHER" id="PTHR42052">
    <property type="entry name" value="ABM DOMAIN-CONTAINING PROTEIN"/>
    <property type="match status" value="1"/>
</dbReference>
<organism evidence="1 2">
    <name type="scientific">Aaosphaeria arxii CBS 175.79</name>
    <dbReference type="NCBI Taxonomy" id="1450172"/>
    <lineage>
        <taxon>Eukaryota</taxon>
        <taxon>Fungi</taxon>
        <taxon>Dikarya</taxon>
        <taxon>Ascomycota</taxon>
        <taxon>Pezizomycotina</taxon>
        <taxon>Dothideomycetes</taxon>
        <taxon>Pleosporomycetidae</taxon>
        <taxon>Pleosporales</taxon>
        <taxon>Pleosporales incertae sedis</taxon>
        <taxon>Aaosphaeria</taxon>
    </lineage>
</organism>
<dbReference type="PANTHER" id="PTHR42052:SF1">
    <property type="entry name" value="ABM DOMAIN-CONTAINING PROTEIN"/>
    <property type="match status" value="1"/>
</dbReference>
<evidence type="ECO:0000313" key="2">
    <source>
        <dbReference type="Proteomes" id="UP000799778"/>
    </source>
</evidence>
<dbReference type="RefSeq" id="XP_033386979.1">
    <property type="nucleotide sequence ID" value="XM_033526916.1"/>
</dbReference>
<evidence type="ECO:0000313" key="1">
    <source>
        <dbReference type="EMBL" id="KAF2018640.1"/>
    </source>
</evidence>
<evidence type="ECO:0008006" key="3">
    <source>
        <dbReference type="Google" id="ProtNLM"/>
    </source>
</evidence>
<dbReference type="InterPro" id="IPR011008">
    <property type="entry name" value="Dimeric_a/b-barrel"/>
</dbReference>
<gene>
    <name evidence="1" type="ORF">BU24DRAFT_418160</name>
</gene>
<keyword evidence="2" id="KW-1185">Reference proteome</keyword>
<dbReference type="AlphaFoldDB" id="A0A6A5Y1E8"/>
<protein>
    <recommendedName>
        <fullName evidence="3">ABM domain-containing protein</fullName>
    </recommendedName>
</protein>
<dbReference type="Proteomes" id="UP000799778">
    <property type="component" value="Unassembled WGS sequence"/>
</dbReference>
<dbReference type="GeneID" id="54284313"/>
<dbReference type="Gene3D" id="3.30.70.100">
    <property type="match status" value="2"/>
</dbReference>
<dbReference type="SUPFAM" id="SSF54909">
    <property type="entry name" value="Dimeric alpha+beta barrel"/>
    <property type="match status" value="1"/>
</dbReference>
<name>A0A6A5Y1E8_9PLEO</name>
<proteinExistence type="predicted"/>